<dbReference type="Proteomes" id="UP000700596">
    <property type="component" value="Unassembled WGS sequence"/>
</dbReference>
<comment type="caution">
    <text evidence="2">The sequence shown here is derived from an EMBL/GenBank/DDBJ whole genome shotgun (WGS) entry which is preliminary data.</text>
</comment>
<dbReference type="AlphaFoldDB" id="A0A9P9IKX5"/>
<dbReference type="EMBL" id="JAGMWT010000008">
    <property type="protein sequence ID" value="KAH7124157.1"/>
    <property type="molecule type" value="Genomic_DNA"/>
</dbReference>
<protein>
    <submittedName>
        <fullName evidence="2">Uncharacterized protein</fullName>
    </submittedName>
</protein>
<organism evidence="2 3">
    <name type="scientific">Dendryphion nanum</name>
    <dbReference type="NCBI Taxonomy" id="256645"/>
    <lineage>
        <taxon>Eukaryota</taxon>
        <taxon>Fungi</taxon>
        <taxon>Dikarya</taxon>
        <taxon>Ascomycota</taxon>
        <taxon>Pezizomycotina</taxon>
        <taxon>Dothideomycetes</taxon>
        <taxon>Pleosporomycetidae</taxon>
        <taxon>Pleosporales</taxon>
        <taxon>Torulaceae</taxon>
        <taxon>Dendryphion</taxon>
    </lineage>
</organism>
<sequence>MIIIFSLAAIPLTFSQHMSHGHCSLLAQVFSGNQCMVTKRRQDLARTRAFRIEMLRSRQLPVSVTPSLKASCNSSINISGPKSFKALLPRLKPITSTPSKLVPTVTPRKEVSLQSPSLSLPSVSANFLSLKGSNLFDTRAEKVKPFDMGDMTCALRPKVEYTTPVVE</sequence>
<keyword evidence="1" id="KW-0732">Signal</keyword>
<evidence type="ECO:0000256" key="1">
    <source>
        <dbReference type="SAM" id="SignalP"/>
    </source>
</evidence>
<gene>
    <name evidence="2" type="ORF">B0J11DRAFT_507186</name>
</gene>
<feature type="chain" id="PRO_5040397436" evidence="1">
    <location>
        <begin position="16"/>
        <end position="167"/>
    </location>
</feature>
<feature type="signal peptide" evidence="1">
    <location>
        <begin position="1"/>
        <end position="15"/>
    </location>
</feature>
<name>A0A9P9IKX5_9PLEO</name>
<evidence type="ECO:0000313" key="3">
    <source>
        <dbReference type="Proteomes" id="UP000700596"/>
    </source>
</evidence>
<accession>A0A9P9IKX5</accession>
<evidence type="ECO:0000313" key="2">
    <source>
        <dbReference type="EMBL" id="KAH7124157.1"/>
    </source>
</evidence>
<reference evidence="2" key="1">
    <citation type="journal article" date="2021" name="Nat. Commun.">
        <title>Genetic determinants of endophytism in the Arabidopsis root mycobiome.</title>
        <authorList>
            <person name="Mesny F."/>
            <person name="Miyauchi S."/>
            <person name="Thiergart T."/>
            <person name="Pickel B."/>
            <person name="Atanasova L."/>
            <person name="Karlsson M."/>
            <person name="Huettel B."/>
            <person name="Barry K.W."/>
            <person name="Haridas S."/>
            <person name="Chen C."/>
            <person name="Bauer D."/>
            <person name="Andreopoulos W."/>
            <person name="Pangilinan J."/>
            <person name="LaButti K."/>
            <person name="Riley R."/>
            <person name="Lipzen A."/>
            <person name="Clum A."/>
            <person name="Drula E."/>
            <person name="Henrissat B."/>
            <person name="Kohler A."/>
            <person name="Grigoriev I.V."/>
            <person name="Martin F.M."/>
            <person name="Hacquard S."/>
        </authorList>
    </citation>
    <scope>NUCLEOTIDE SEQUENCE</scope>
    <source>
        <strain evidence="2">MPI-CAGE-CH-0243</strain>
    </source>
</reference>
<keyword evidence="3" id="KW-1185">Reference proteome</keyword>
<proteinExistence type="predicted"/>